<dbReference type="STRING" id="739143.SAMN05216297_105164"/>
<organism evidence="9 10">
    <name type="scientific">Flavobacterium phragmitis</name>
    <dbReference type="NCBI Taxonomy" id="739143"/>
    <lineage>
        <taxon>Bacteria</taxon>
        <taxon>Pseudomonadati</taxon>
        <taxon>Bacteroidota</taxon>
        <taxon>Flavobacteriia</taxon>
        <taxon>Flavobacteriales</taxon>
        <taxon>Flavobacteriaceae</taxon>
        <taxon>Flavobacterium</taxon>
    </lineage>
</organism>
<protein>
    <submittedName>
        <fullName evidence="9">Starch-binding associating with outer membrane</fullName>
    </submittedName>
</protein>
<feature type="domain" description="RagB/SusD" evidence="7">
    <location>
        <begin position="332"/>
        <end position="510"/>
    </location>
</feature>
<feature type="domain" description="SusD-like N-terminal" evidence="8">
    <location>
        <begin position="21"/>
        <end position="220"/>
    </location>
</feature>
<name>A0A1I1Q9G5_9FLAO</name>
<dbReference type="CDD" id="cd08977">
    <property type="entry name" value="SusD"/>
    <property type="match status" value="1"/>
</dbReference>
<keyword evidence="5" id="KW-0998">Cell outer membrane</keyword>
<evidence type="ECO:0000256" key="3">
    <source>
        <dbReference type="ARBA" id="ARBA00022729"/>
    </source>
</evidence>
<sequence length="510" mass="57269">MKAKIIAFMALTILSASCSSDFLDQEPKSSLTAAQAYGSLGKIEPVLLGAITNWRNMQKDRAGLYTSLGTDEAQQGALQVTGDANQAGLDLYNGFLSQENQAIGQLWNDRWPVIEVAAQSIRALGINTEDDSAKRDLLMGEASFLRATLMFELTQYWGEIPINDKAKSAEFGLKRQPLDLVYSYIVADLERAVEKLPVKQRNPAFPAKGVAQALLGKVYLYAPEASGYRDYNKAKKWFEEVIKSGKYSLLPNYADVFSPDHANSSESLYEWQYNNNWPDNNQIQWQTGSRVLANMDQYAYFGGYDLILPTQYCYKDKTAGGLWEAGDTRKNASIRYDFTYKGVTPTLPAGFGGDELDPHIKKYEDIRVDGKQSFWNSGKNKAYIRYSDVLLNYAECLNELGSTTEAESYVNQVRTRAFGGTLPAGMAWSGLSQAQFRDQILDERMRELAFEGWRRMDLIRTGKLVELVGARNKWAKQNGTIAAFHNRYPIPIGEIKLNDEIGPEDQNQGY</sequence>
<accession>A0A1I1Q9G5</accession>
<dbReference type="Pfam" id="PF07980">
    <property type="entry name" value="SusD_RagB"/>
    <property type="match status" value="1"/>
</dbReference>
<keyword evidence="10" id="KW-1185">Reference proteome</keyword>
<proteinExistence type="inferred from homology"/>
<dbReference type="EMBL" id="FOMH01000005">
    <property type="protein sequence ID" value="SFD18592.1"/>
    <property type="molecule type" value="Genomic_DNA"/>
</dbReference>
<comment type="similarity">
    <text evidence="2">Belongs to the SusD family.</text>
</comment>
<dbReference type="InterPro" id="IPR033985">
    <property type="entry name" value="SusD-like_N"/>
</dbReference>
<feature type="chain" id="PRO_5011583347" evidence="6">
    <location>
        <begin position="21"/>
        <end position="510"/>
    </location>
</feature>
<dbReference type="GO" id="GO:0009279">
    <property type="term" value="C:cell outer membrane"/>
    <property type="evidence" value="ECO:0007669"/>
    <property type="project" value="UniProtKB-SubCell"/>
</dbReference>
<dbReference type="Gene3D" id="1.25.40.390">
    <property type="match status" value="1"/>
</dbReference>
<dbReference type="OrthoDB" id="5694214at2"/>
<dbReference type="Pfam" id="PF14322">
    <property type="entry name" value="SusD-like_3"/>
    <property type="match status" value="1"/>
</dbReference>
<reference evidence="10" key="1">
    <citation type="submission" date="2016-10" db="EMBL/GenBank/DDBJ databases">
        <authorList>
            <person name="Varghese N."/>
            <person name="Submissions S."/>
        </authorList>
    </citation>
    <scope>NUCLEOTIDE SEQUENCE [LARGE SCALE GENOMIC DNA]</scope>
    <source>
        <strain evidence="10">CGMCC 1.10370</strain>
    </source>
</reference>
<evidence type="ECO:0000313" key="10">
    <source>
        <dbReference type="Proteomes" id="UP000199672"/>
    </source>
</evidence>
<evidence type="ECO:0000259" key="8">
    <source>
        <dbReference type="Pfam" id="PF14322"/>
    </source>
</evidence>
<dbReference type="InterPro" id="IPR011990">
    <property type="entry name" value="TPR-like_helical_dom_sf"/>
</dbReference>
<evidence type="ECO:0000256" key="4">
    <source>
        <dbReference type="ARBA" id="ARBA00023136"/>
    </source>
</evidence>
<evidence type="ECO:0000256" key="1">
    <source>
        <dbReference type="ARBA" id="ARBA00004442"/>
    </source>
</evidence>
<keyword evidence="4" id="KW-0472">Membrane</keyword>
<dbReference type="AlphaFoldDB" id="A0A1I1Q9G5"/>
<evidence type="ECO:0000256" key="6">
    <source>
        <dbReference type="SAM" id="SignalP"/>
    </source>
</evidence>
<evidence type="ECO:0000313" key="9">
    <source>
        <dbReference type="EMBL" id="SFD18592.1"/>
    </source>
</evidence>
<evidence type="ECO:0000256" key="2">
    <source>
        <dbReference type="ARBA" id="ARBA00006275"/>
    </source>
</evidence>
<dbReference type="PROSITE" id="PS51257">
    <property type="entry name" value="PROKAR_LIPOPROTEIN"/>
    <property type="match status" value="1"/>
</dbReference>
<dbReference type="Proteomes" id="UP000199672">
    <property type="component" value="Unassembled WGS sequence"/>
</dbReference>
<dbReference type="SUPFAM" id="SSF48452">
    <property type="entry name" value="TPR-like"/>
    <property type="match status" value="1"/>
</dbReference>
<dbReference type="InterPro" id="IPR012944">
    <property type="entry name" value="SusD_RagB_dom"/>
</dbReference>
<evidence type="ECO:0000256" key="5">
    <source>
        <dbReference type="ARBA" id="ARBA00023237"/>
    </source>
</evidence>
<evidence type="ECO:0000259" key="7">
    <source>
        <dbReference type="Pfam" id="PF07980"/>
    </source>
</evidence>
<comment type="subcellular location">
    <subcellularLocation>
        <location evidence="1">Cell outer membrane</location>
    </subcellularLocation>
</comment>
<keyword evidence="3 6" id="KW-0732">Signal</keyword>
<dbReference type="RefSeq" id="WP_091493109.1">
    <property type="nucleotide sequence ID" value="NZ_FOMH01000005.1"/>
</dbReference>
<feature type="signal peptide" evidence="6">
    <location>
        <begin position="1"/>
        <end position="20"/>
    </location>
</feature>
<gene>
    <name evidence="9" type="ORF">SAMN05216297_105164</name>
</gene>